<protein>
    <submittedName>
        <fullName evidence="1">Uncharacterized protein</fullName>
    </submittedName>
</protein>
<evidence type="ECO:0000313" key="2">
    <source>
        <dbReference type="Proteomes" id="UP000814140"/>
    </source>
</evidence>
<name>A0ACB8SEV7_9AGAM</name>
<comment type="caution">
    <text evidence="1">The sequence shown here is derived from an EMBL/GenBank/DDBJ whole genome shotgun (WGS) entry which is preliminary data.</text>
</comment>
<dbReference type="Proteomes" id="UP000814140">
    <property type="component" value="Unassembled WGS sequence"/>
</dbReference>
<keyword evidence="2" id="KW-1185">Reference proteome</keyword>
<reference evidence="1" key="1">
    <citation type="submission" date="2021-03" db="EMBL/GenBank/DDBJ databases">
        <authorList>
            <consortium name="DOE Joint Genome Institute"/>
            <person name="Ahrendt S."/>
            <person name="Looney B.P."/>
            <person name="Miyauchi S."/>
            <person name="Morin E."/>
            <person name="Drula E."/>
            <person name="Courty P.E."/>
            <person name="Chicoki N."/>
            <person name="Fauchery L."/>
            <person name="Kohler A."/>
            <person name="Kuo A."/>
            <person name="Labutti K."/>
            <person name="Pangilinan J."/>
            <person name="Lipzen A."/>
            <person name="Riley R."/>
            <person name="Andreopoulos W."/>
            <person name="He G."/>
            <person name="Johnson J."/>
            <person name="Barry K.W."/>
            <person name="Grigoriev I.V."/>
            <person name="Nagy L."/>
            <person name="Hibbett D."/>
            <person name="Henrissat B."/>
            <person name="Matheny P.B."/>
            <person name="Labbe J."/>
            <person name="Martin F."/>
        </authorList>
    </citation>
    <scope>NUCLEOTIDE SEQUENCE</scope>
    <source>
        <strain evidence="1">HHB10654</strain>
    </source>
</reference>
<dbReference type="EMBL" id="MU277312">
    <property type="protein sequence ID" value="KAI0055089.1"/>
    <property type="molecule type" value="Genomic_DNA"/>
</dbReference>
<proteinExistence type="predicted"/>
<reference evidence="1" key="2">
    <citation type="journal article" date="2022" name="New Phytol.">
        <title>Evolutionary transition to the ectomycorrhizal habit in the genomes of a hyperdiverse lineage of mushroom-forming fungi.</title>
        <authorList>
            <person name="Looney B."/>
            <person name="Miyauchi S."/>
            <person name="Morin E."/>
            <person name="Drula E."/>
            <person name="Courty P.E."/>
            <person name="Kohler A."/>
            <person name="Kuo A."/>
            <person name="LaButti K."/>
            <person name="Pangilinan J."/>
            <person name="Lipzen A."/>
            <person name="Riley R."/>
            <person name="Andreopoulos W."/>
            <person name="He G."/>
            <person name="Johnson J."/>
            <person name="Nolan M."/>
            <person name="Tritt A."/>
            <person name="Barry K.W."/>
            <person name="Grigoriev I.V."/>
            <person name="Nagy L.G."/>
            <person name="Hibbett D."/>
            <person name="Henrissat B."/>
            <person name="Matheny P.B."/>
            <person name="Labbe J."/>
            <person name="Martin F.M."/>
        </authorList>
    </citation>
    <scope>NUCLEOTIDE SEQUENCE</scope>
    <source>
        <strain evidence="1">HHB10654</strain>
    </source>
</reference>
<evidence type="ECO:0000313" key="1">
    <source>
        <dbReference type="EMBL" id="KAI0055089.1"/>
    </source>
</evidence>
<accession>A0ACB8SEV7</accession>
<gene>
    <name evidence="1" type="ORF">BV25DRAFT_1922098</name>
</gene>
<organism evidence="1 2">
    <name type="scientific">Artomyces pyxidatus</name>
    <dbReference type="NCBI Taxonomy" id="48021"/>
    <lineage>
        <taxon>Eukaryota</taxon>
        <taxon>Fungi</taxon>
        <taxon>Dikarya</taxon>
        <taxon>Basidiomycota</taxon>
        <taxon>Agaricomycotina</taxon>
        <taxon>Agaricomycetes</taxon>
        <taxon>Russulales</taxon>
        <taxon>Auriscalpiaceae</taxon>
        <taxon>Artomyces</taxon>
    </lineage>
</organism>
<sequence>MALQTAQVDPLNPMYLPANNTSIPAVLEPESRGAHFVLDDHADDAGDGALRPIVPAPESYRSSSHPIATSPDRNPVTTRPALSSSVTSFYDPTKPLHPYCYNAKEGSRQDRKSLTNHVAERNTNAMANEQTLIILYWPADAAQPLTFRIGCPKWPYFSLKHCSVAIQKSLEFYMPLIDPA</sequence>